<dbReference type="OrthoDB" id="680270at2"/>
<dbReference type="Pfam" id="PF10988">
    <property type="entry name" value="DUF2807"/>
    <property type="match status" value="1"/>
</dbReference>
<keyword evidence="4" id="KW-1185">Reference proteome</keyword>
<evidence type="ECO:0000313" key="3">
    <source>
        <dbReference type="EMBL" id="SHF56124.1"/>
    </source>
</evidence>
<name>A0A1M5CMY7_9BACT</name>
<evidence type="ECO:0000256" key="1">
    <source>
        <dbReference type="SAM" id="SignalP"/>
    </source>
</evidence>
<dbReference type="Proteomes" id="UP000184164">
    <property type="component" value="Unassembled WGS sequence"/>
</dbReference>
<sequence length="234" mass="24716">MKKKQLFLSILMIGLLAVNTVFAEGEERSVPSFAEVSLRISGNLYLTQGEKQSVKIVAKQSVLDQLITEVRGRSLVVRFKTNNIFKQNFQAGKIEIFVTVPEINALSVSGSGDIVADQKIKSRILDLAVSGSGDILLKKLDSERVKAAVSGSGDITIGNGSTNDLSVTISGSGNMRAERFEAENVEAAIAGSGNCVVNASQKLKARIAGSGNVKYAGNPQIDTSVLGSGTVTKL</sequence>
<feature type="signal peptide" evidence="1">
    <location>
        <begin position="1"/>
        <end position="23"/>
    </location>
</feature>
<feature type="domain" description="Putative auto-transporter adhesin head GIN" evidence="2">
    <location>
        <begin position="33"/>
        <end position="219"/>
    </location>
</feature>
<dbReference type="InterPro" id="IPR021255">
    <property type="entry name" value="DUF2807"/>
</dbReference>
<dbReference type="PANTHER" id="PTHR39200">
    <property type="entry name" value="HYPOTHETICAL EXPORTED PROTEIN"/>
    <property type="match status" value="1"/>
</dbReference>
<dbReference type="Gene3D" id="2.160.20.120">
    <property type="match status" value="1"/>
</dbReference>
<dbReference type="RefSeq" id="WP_083570770.1">
    <property type="nucleotide sequence ID" value="NZ_FQUM01000006.1"/>
</dbReference>
<proteinExistence type="predicted"/>
<feature type="chain" id="PRO_5012861155" evidence="1">
    <location>
        <begin position="24"/>
        <end position="234"/>
    </location>
</feature>
<dbReference type="AlphaFoldDB" id="A0A1M5CMY7"/>
<keyword evidence="1" id="KW-0732">Signal</keyword>
<dbReference type="EMBL" id="FQUM01000006">
    <property type="protein sequence ID" value="SHF56124.1"/>
    <property type="molecule type" value="Genomic_DNA"/>
</dbReference>
<organism evidence="3 4">
    <name type="scientific">Mariniphaga anaerophila</name>
    <dbReference type="NCBI Taxonomy" id="1484053"/>
    <lineage>
        <taxon>Bacteria</taxon>
        <taxon>Pseudomonadati</taxon>
        <taxon>Bacteroidota</taxon>
        <taxon>Bacteroidia</taxon>
        <taxon>Marinilabiliales</taxon>
        <taxon>Prolixibacteraceae</taxon>
        <taxon>Mariniphaga</taxon>
    </lineage>
</organism>
<protein>
    <submittedName>
        <fullName evidence="3">Putative auto-transporter adhesin, head GIN domain</fullName>
    </submittedName>
</protein>
<accession>A0A1M5CMY7</accession>
<evidence type="ECO:0000313" key="4">
    <source>
        <dbReference type="Proteomes" id="UP000184164"/>
    </source>
</evidence>
<dbReference type="PANTHER" id="PTHR39200:SF1">
    <property type="entry name" value="AUTO-TRANSPORTER ADHESIN HEAD GIN DOMAIN-CONTAINING PROTEIN-RELATED"/>
    <property type="match status" value="1"/>
</dbReference>
<gene>
    <name evidence="3" type="ORF">SAMN05444274_106194</name>
</gene>
<dbReference type="STRING" id="1484053.SAMN05444274_106194"/>
<evidence type="ECO:0000259" key="2">
    <source>
        <dbReference type="Pfam" id="PF10988"/>
    </source>
</evidence>
<reference evidence="3 4" key="1">
    <citation type="submission" date="2016-11" db="EMBL/GenBank/DDBJ databases">
        <authorList>
            <person name="Jaros S."/>
            <person name="Januszkiewicz K."/>
            <person name="Wedrychowicz H."/>
        </authorList>
    </citation>
    <scope>NUCLEOTIDE SEQUENCE [LARGE SCALE GENOMIC DNA]</scope>
    <source>
        <strain evidence="3 4">DSM 26910</strain>
    </source>
</reference>